<organism evidence="1 2">
    <name type="scientific">Micromonospora craniellae</name>
    <dbReference type="NCBI Taxonomy" id="2294034"/>
    <lineage>
        <taxon>Bacteria</taxon>
        <taxon>Bacillati</taxon>
        <taxon>Actinomycetota</taxon>
        <taxon>Actinomycetes</taxon>
        <taxon>Micromonosporales</taxon>
        <taxon>Micromonosporaceae</taxon>
        <taxon>Micromonospora</taxon>
    </lineage>
</organism>
<evidence type="ECO:0000313" key="1">
    <source>
        <dbReference type="EMBL" id="RFS44186.1"/>
    </source>
</evidence>
<comment type="caution">
    <text evidence="1">The sequence shown here is derived from an EMBL/GenBank/DDBJ whole genome shotgun (WGS) entry which is preliminary data.</text>
</comment>
<evidence type="ECO:0000313" key="2">
    <source>
        <dbReference type="Proteomes" id="UP000262621"/>
    </source>
</evidence>
<sequence length="347" mass="38241">MRKLWFDLREAIAQAEETIAGYTAGETHEPLEPWLVLNTVGARLWFTAVNAPRPRSATIAAIHDDGPPPGVESIPLYRQPLTEPDTDGKDPLGQLRAAAEQGHWWLVVDTSMPPRLYTAAAYDTDCVPETAVWTPAWLATGDLGPYPGQVAHGYRHNGSVIPRLRRETVQRIAADSNARAFGHPEQDADLLVLRHHDSRIEMFVVRAPGANNLGHHNETFVVETRQLTAGPDGWFRATDGRWPWRHASPAALPPERRRGERHQHEPDVFEANGLDGSRCTVCGATGYDIAHQELPSMAGYGTDTTTSCRICGSSETYAEEIGWSSHRVVWPPVLAPAPTADDEVARP</sequence>
<name>A0A372FUF1_9ACTN</name>
<dbReference type="Proteomes" id="UP000262621">
    <property type="component" value="Unassembled WGS sequence"/>
</dbReference>
<dbReference type="OrthoDB" id="3353404at2"/>
<keyword evidence="2" id="KW-1185">Reference proteome</keyword>
<dbReference type="EMBL" id="QVFU01000035">
    <property type="protein sequence ID" value="RFS44186.1"/>
    <property type="molecule type" value="Genomic_DNA"/>
</dbReference>
<gene>
    <name evidence="1" type="ORF">D0Q02_23810</name>
</gene>
<dbReference type="AlphaFoldDB" id="A0A372FUF1"/>
<protein>
    <submittedName>
        <fullName evidence="1">Uncharacterized protein</fullName>
    </submittedName>
</protein>
<dbReference type="RefSeq" id="WP_117230239.1">
    <property type="nucleotide sequence ID" value="NZ_CP061725.1"/>
</dbReference>
<proteinExistence type="predicted"/>
<reference evidence="1 2" key="1">
    <citation type="submission" date="2018-08" db="EMBL/GenBank/DDBJ databases">
        <title>Verrucosispora craniellae sp. nov., isolated from a marine sponge in the South China Sea.</title>
        <authorList>
            <person name="Li L."/>
            <person name="Lin H.W."/>
        </authorList>
    </citation>
    <scope>NUCLEOTIDE SEQUENCE [LARGE SCALE GENOMIC DNA]</scope>
    <source>
        <strain evidence="1 2">LHW63014</strain>
    </source>
</reference>
<accession>A0A372FUF1</accession>